<dbReference type="Pfam" id="PF00496">
    <property type="entry name" value="SBP_bac_5"/>
    <property type="match status" value="1"/>
</dbReference>
<feature type="domain" description="Solute-binding protein family 5" evidence="4">
    <location>
        <begin position="68"/>
        <end position="443"/>
    </location>
</feature>
<dbReference type="RefSeq" id="WP_189613140.1">
    <property type="nucleotide sequence ID" value="NZ_BMXR01000016.1"/>
</dbReference>
<dbReference type="GO" id="GO:0015833">
    <property type="term" value="P:peptide transport"/>
    <property type="evidence" value="ECO:0007669"/>
    <property type="project" value="TreeGrafter"/>
</dbReference>
<protein>
    <submittedName>
        <fullName evidence="5">ABC transporter substrate-binding protein</fullName>
    </submittedName>
</protein>
<keyword evidence="3" id="KW-0732">Signal</keyword>
<keyword evidence="2" id="KW-0813">Transport</keyword>
<gene>
    <name evidence="5" type="ORF">GCM10007392_45460</name>
</gene>
<dbReference type="PANTHER" id="PTHR30290:SF9">
    <property type="entry name" value="OLIGOPEPTIDE-BINDING PROTEIN APPA"/>
    <property type="match status" value="1"/>
</dbReference>
<dbReference type="PANTHER" id="PTHR30290">
    <property type="entry name" value="PERIPLASMIC BINDING COMPONENT OF ABC TRANSPORTER"/>
    <property type="match status" value="1"/>
</dbReference>
<comment type="similarity">
    <text evidence="1">Belongs to the bacterial solute-binding protein 5 family.</text>
</comment>
<accession>A0A918KRD8</accession>
<dbReference type="GO" id="GO:0043190">
    <property type="term" value="C:ATP-binding cassette (ABC) transporter complex"/>
    <property type="evidence" value="ECO:0007669"/>
    <property type="project" value="InterPro"/>
</dbReference>
<proteinExistence type="inferred from homology"/>
<dbReference type="CDD" id="cd08509">
    <property type="entry name" value="PBP2_TmCBP_oligosaccharides_like"/>
    <property type="match status" value="1"/>
</dbReference>
<sequence>MNKWLPGVLVTLLFGTLQATDLVLVPSHTNSFDRNFNPFDATNGVFYAQDFVYEPLWVFNVWDPNNHYPRLARDVSISPDLTSVTYQLRASVSWSDGTPFTAEDVAFTVDYARQHPDYPINLSLYDPDTGTGLVRDVEVIDNLTVRFHLARPNALAHQHIGRLYPLPRHIFSKVGDPNDFANLNPVGTGPFTEVDAFNVTHFKLCRNPHYYVPDKPAVDCLKFPHFSGNETLWAAARRGKIHWMGEGIRDPEDTYGQHSEHNRYWVAPGPNVNLQLNTQRAPLDNVEVRRAISQAIDRDTLRQRDTFGLTSKTRYPVGTGPLYQHWYDDNALAPYRDLMDYDPEAARDRLDKAGYLDRDGDGYRELSDGTPIELTLAVPSGWTDWVNSLFTIATNLRDIGIKATVDSMDEQAWFERIPTGEFDIYIMWVNTGLTPWRTYSEMFNPDDMTPGTLTNQAMHMHRDRDIETWLDDFALTTDAEEQQRILTRIQTRVAETLPVISLFANPIWYQYNDAEFTGWVDEDNPYIRPMVYQGIPERLIHVLNLRPR</sequence>
<dbReference type="Gene3D" id="3.10.105.10">
    <property type="entry name" value="Dipeptide-binding Protein, Domain 3"/>
    <property type="match status" value="1"/>
</dbReference>
<dbReference type="InterPro" id="IPR039424">
    <property type="entry name" value="SBP_5"/>
</dbReference>
<comment type="caution">
    <text evidence="5">The sequence shown here is derived from an EMBL/GenBank/DDBJ whole genome shotgun (WGS) entry which is preliminary data.</text>
</comment>
<evidence type="ECO:0000256" key="1">
    <source>
        <dbReference type="ARBA" id="ARBA00005695"/>
    </source>
</evidence>
<dbReference type="PIRSF" id="PIRSF002741">
    <property type="entry name" value="MppA"/>
    <property type="match status" value="1"/>
</dbReference>
<reference evidence="5" key="2">
    <citation type="submission" date="2020-09" db="EMBL/GenBank/DDBJ databases">
        <authorList>
            <person name="Sun Q."/>
            <person name="Kim S."/>
        </authorList>
    </citation>
    <scope>NUCLEOTIDE SEQUENCE</scope>
    <source>
        <strain evidence="5">KCTC 22169</strain>
    </source>
</reference>
<evidence type="ECO:0000313" key="5">
    <source>
        <dbReference type="EMBL" id="GGX72982.1"/>
    </source>
</evidence>
<reference evidence="5" key="1">
    <citation type="journal article" date="2014" name="Int. J. Syst. Evol. Microbiol.">
        <title>Complete genome sequence of Corynebacterium casei LMG S-19264T (=DSM 44701T), isolated from a smear-ripened cheese.</title>
        <authorList>
            <consortium name="US DOE Joint Genome Institute (JGI-PGF)"/>
            <person name="Walter F."/>
            <person name="Albersmeier A."/>
            <person name="Kalinowski J."/>
            <person name="Ruckert C."/>
        </authorList>
    </citation>
    <scope>NUCLEOTIDE SEQUENCE</scope>
    <source>
        <strain evidence="5">KCTC 22169</strain>
    </source>
</reference>
<dbReference type="GO" id="GO:1904680">
    <property type="term" value="F:peptide transmembrane transporter activity"/>
    <property type="evidence" value="ECO:0007669"/>
    <property type="project" value="TreeGrafter"/>
</dbReference>
<dbReference type="SUPFAM" id="SSF53850">
    <property type="entry name" value="Periplasmic binding protein-like II"/>
    <property type="match status" value="1"/>
</dbReference>
<evidence type="ECO:0000259" key="4">
    <source>
        <dbReference type="Pfam" id="PF00496"/>
    </source>
</evidence>
<dbReference type="Gene3D" id="3.90.76.10">
    <property type="entry name" value="Dipeptide-binding Protein, Domain 1"/>
    <property type="match status" value="1"/>
</dbReference>
<evidence type="ECO:0000313" key="6">
    <source>
        <dbReference type="Proteomes" id="UP000626148"/>
    </source>
</evidence>
<dbReference type="EMBL" id="BMXR01000016">
    <property type="protein sequence ID" value="GGX72982.1"/>
    <property type="molecule type" value="Genomic_DNA"/>
</dbReference>
<dbReference type="InterPro" id="IPR030678">
    <property type="entry name" value="Peptide/Ni-bd"/>
</dbReference>
<keyword evidence="6" id="KW-1185">Reference proteome</keyword>
<evidence type="ECO:0000256" key="2">
    <source>
        <dbReference type="ARBA" id="ARBA00022448"/>
    </source>
</evidence>
<evidence type="ECO:0000256" key="3">
    <source>
        <dbReference type="ARBA" id="ARBA00022729"/>
    </source>
</evidence>
<dbReference type="Proteomes" id="UP000626148">
    <property type="component" value="Unassembled WGS sequence"/>
</dbReference>
<dbReference type="GO" id="GO:0030288">
    <property type="term" value="C:outer membrane-bounded periplasmic space"/>
    <property type="evidence" value="ECO:0007669"/>
    <property type="project" value="UniProtKB-ARBA"/>
</dbReference>
<dbReference type="AlphaFoldDB" id="A0A918KRD8"/>
<organism evidence="5 6">
    <name type="scientific">Saccharospirillum salsuginis</name>
    <dbReference type="NCBI Taxonomy" id="418750"/>
    <lineage>
        <taxon>Bacteria</taxon>
        <taxon>Pseudomonadati</taxon>
        <taxon>Pseudomonadota</taxon>
        <taxon>Gammaproteobacteria</taxon>
        <taxon>Oceanospirillales</taxon>
        <taxon>Saccharospirillaceae</taxon>
        <taxon>Saccharospirillum</taxon>
    </lineage>
</organism>
<name>A0A918KRD8_9GAMM</name>
<dbReference type="InterPro" id="IPR000914">
    <property type="entry name" value="SBP_5_dom"/>
</dbReference>
<dbReference type="Gene3D" id="3.40.190.10">
    <property type="entry name" value="Periplasmic binding protein-like II"/>
    <property type="match status" value="1"/>
</dbReference>